<comment type="pathway">
    <text evidence="2 14">Glycan biosynthesis; trehalose biosynthesis.</text>
</comment>
<keyword evidence="9 14" id="KW-0326">Glycosidase</keyword>
<dbReference type="CDD" id="cd11325">
    <property type="entry name" value="AmyAc_GTHase"/>
    <property type="match status" value="1"/>
</dbReference>
<dbReference type="Gene3D" id="1.10.10.760">
    <property type="entry name" value="E-set domains of sugar-utilizing enzymes"/>
    <property type="match status" value="1"/>
</dbReference>
<dbReference type="Gene3D" id="3.20.20.80">
    <property type="entry name" value="Glycosidases"/>
    <property type="match status" value="1"/>
</dbReference>
<evidence type="ECO:0000256" key="7">
    <source>
        <dbReference type="ARBA" id="ARBA00022801"/>
    </source>
</evidence>
<comment type="subcellular location">
    <subcellularLocation>
        <location evidence="1">Cytoplasm</location>
    </subcellularLocation>
</comment>
<evidence type="ECO:0000256" key="6">
    <source>
        <dbReference type="ARBA" id="ARBA00022490"/>
    </source>
</evidence>
<dbReference type="InterPro" id="IPR017853">
    <property type="entry name" value="GH"/>
</dbReference>
<evidence type="ECO:0000256" key="11">
    <source>
        <dbReference type="ARBA" id="ARBA00033284"/>
    </source>
</evidence>
<dbReference type="InterPro" id="IPR022567">
    <property type="entry name" value="DUF3459"/>
</dbReference>
<gene>
    <name evidence="16" type="ORF">F506_13190</name>
</gene>
<reference evidence="17" key="1">
    <citation type="journal article" date="2015" name="Genome Announc.">
        <title>Complete Genome Sequence of Herbaspirillum hiltneri N3 (DSM 17495), Isolated from Surface-Sterilized Wheat Roots.</title>
        <authorList>
            <person name="Guizelini D."/>
            <person name="Saizaki P.M."/>
            <person name="Coimbra N.A."/>
            <person name="Weiss V.A."/>
            <person name="Faoro H."/>
            <person name="Sfeir M.Z."/>
            <person name="Baura V.A."/>
            <person name="Monteiro R.A."/>
            <person name="Chubatsu L.S."/>
            <person name="Souza E.M."/>
            <person name="Cruz L.M."/>
            <person name="Pedrosa F.O."/>
            <person name="Raittz R.T."/>
            <person name="Marchaukoski J.N."/>
            <person name="Steffens M.B."/>
        </authorList>
    </citation>
    <scope>NUCLEOTIDE SEQUENCE [LARGE SCALE GENOMIC DNA]</scope>
    <source>
        <strain evidence="17">N3</strain>
    </source>
</reference>
<evidence type="ECO:0000256" key="4">
    <source>
        <dbReference type="ARBA" id="ARBA00012268"/>
    </source>
</evidence>
<keyword evidence="8" id="KW-0119">Carbohydrate metabolism</keyword>
<dbReference type="InterPro" id="IPR012768">
    <property type="entry name" value="Trehalose_TreZ"/>
</dbReference>
<feature type="domain" description="Glycosyl hydrolase family 13 catalytic" evidence="15">
    <location>
        <begin position="127"/>
        <end position="480"/>
    </location>
</feature>
<accession>A0ABM5V288</accession>
<dbReference type="SMART" id="SM00642">
    <property type="entry name" value="Aamy"/>
    <property type="match status" value="1"/>
</dbReference>
<evidence type="ECO:0000256" key="1">
    <source>
        <dbReference type="ARBA" id="ARBA00004496"/>
    </source>
</evidence>
<evidence type="ECO:0000256" key="3">
    <source>
        <dbReference type="ARBA" id="ARBA00008061"/>
    </source>
</evidence>
<evidence type="ECO:0000256" key="10">
    <source>
        <dbReference type="ARBA" id="ARBA00032057"/>
    </source>
</evidence>
<dbReference type="PANTHER" id="PTHR43651">
    <property type="entry name" value="1,4-ALPHA-GLUCAN-BRANCHING ENZYME"/>
    <property type="match status" value="1"/>
</dbReference>
<dbReference type="PANTHER" id="PTHR43651:SF11">
    <property type="entry name" value="MALTO-OLIGOSYLTREHALOSE TREHALOHYDROLASE"/>
    <property type="match status" value="1"/>
</dbReference>
<dbReference type="CDD" id="cd02853">
    <property type="entry name" value="E_set_MTHase_like_N"/>
    <property type="match status" value="1"/>
</dbReference>
<keyword evidence="7 14" id="KW-0378">Hydrolase</keyword>
<dbReference type="RefSeq" id="WP_053198112.1">
    <property type="nucleotide sequence ID" value="NZ_CP011409.1"/>
</dbReference>
<keyword evidence="6" id="KW-0963">Cytoplasm</keyword>
<dbReference type="EC" id="3.2.1.141" evidence="4 13"/>
<dbReference type="Pfam" id="PF02922">
    <property type="entry name" value="CBM_48"/>
    <property type="match status" value="1"/>
</dbReference>
<organism evidence="16 17">
    <name type="scientific">Herbaspirillum hiltneri N3</name>
    <dbReference type="NCBI Taxonomy" id="1262470"/>
    <lineage>
        <taxon>Bacteria</taxon>
        <taxon>Pseudomonadati</taxon>
        <taxon>Pseudomonadota</taxon>
        <taxon>Betaproteobacteria</taxon>
        <taxon>Burkholderiales</taxon>
        <taxon>Oxalobacteraceae</taxon>
        <taxon>Herbaspirillum</taxon>
    </lineage>
</organism>
<keyword evidence="17" id="KW-1185">Reference proteome</keyword>
<sequence length="629" mass="69970">MNSPVQLHPNNVRFHYRLPFGAEYLGNGRTSFRLWAPLAKTASVLIDGQRKVPMSPAGEGWFEVETECEARSQYRYVLMSQTDGEISVPDPASRSQAGDVHADSVVIDASAYEWQTLDWRGRPWHETVLYELHVGALGGFAGVLQRLPELAELGITAVELMPVAEFPGAYNWGYDGVLPYAPDASYGTPEQLKQLIDTAHGLGMMVFLDVVYNHFGPDGNYLNSYASPFFRTDTTTPWGETIDFRRPEVADFFAQNALYWLQEYRFDGLRLDAVHAIREQGWLHDLARKVRRAIEQEDADIGLSRRHVHLVLEHDDNAASLLDGGQGKPGEGDKYDAQWNDDGHHVLHVLLTGETGGYYSDYAVQPAEKLARCLREGFIYQGEPSPYRNNEVRGEPSAELPPTAFVLFLQNHDQIGNRAQGERLTTLAHPDALRAAQALLLLSPQIPMLFMGEEYGAPQPFYYFTSHADEKLADAVRSGRRKEFSRFPEFSDPKALDALPDPNSFSTFMASIPEPVSPEEDKSAGQWMGWCYRLLLIRREAITPYLPGAVALDAQAIGLKAVYARWRLNNGTVLNICVNLGEQPLRESLETLVVPAGADVLFDSGGVLDALAAGTLPAHSILVIREAAR</sequence>
<dbReference type="InterPro" id="IPR004193">
    <property type="entry name" value="Glyco_hydro_13_N"/>
</dbReference>
<evidence type="ECO:0000256" key="14">
    <source>
        <dbReference type="PIRNR" id="PIRNR006337"/>
    </source>
</evidence>
<evidence type="ECO:0000256" key="9">
    <source>
        <dbReference type="ARBA" id="ARBA00023295"/>
    </source>
</evidence>
<dbReference type="Pfam" id="PF11941">
    <property type="entry name" value="DUF3459"/>
    <property type="match status" value="1"/>
</dbReference>
<dbReference type="SUPFAM" id="SSF51445">
    <property type="entry name" value="(Trans)glycosidases"/>
    <property type="match status" value="1"/>
</dbReference>
<protein>
    <recommendedName>
        <fullName evidence="5 13">Malto-oligosyltrehalose trehalohydrolase</fullName>
        <shortName evidence="14">MTHase</shortName>
        <ecNumber evidence="4 13">3.2.1.141</ecNumber>
    </recommendedName>
    <alternativeName>
        <fullName evidence="11 14">4-alpha-D-((1-&gt;4)-alpha-D-glucano)trehalose trehalohydrolase</fullName>
    </alternativeName>
    <alternativeName>
        <fullName evidence="10 14">Maltooligosyl trehalose trehalohydrolase</fullName>
    </alternativeName>
</protein>
<dbReference type="InterPro" id="IPR006047">
    <property type="entry name" value="GH13_cat_dom"/>
</dbReference>
<dbReference type="Pfam" id="PF00128">
    <property type="entry name" value="Alpha-amylase"/>
    <property type="match status" value="1"/>
</dbReference>
<evidence type="ECO:0000313" key="16">
    <source>
        <dbReference type="EMBL" id="AKZ63498.1"/>
    </source>
</evidence>
<name>A0ABM5V288_9BURK</name>
<dbReference type="InterPro" id="IPR044901">
    <property type="entry name" value="Trehalose_TreZ_E-set_sf"/>
</dbReference>
<evidence type="ECO:0000256" key="13">
    <source>
        <dbReference type="NCBIfam" id="TIGR02402"/>
    </source>
</evidence>
<proteinExistence type="inferred from homology"/>
<dbReference type="Gene3D" id="2.60.40.10">
    <property type="entry name" value="Immunoglobulins"/>
    <property type="match status" value="1"/>
</dbReference>
<dbReference type="PIRSF" id="PIRSF006337">
    <property type="entry name" value="Trehalose_TreZ"/>
    <property type="match status" value="1"/>
</dbReference>
<dbReference type="Proteomes" id="UP000063429">
    <property type="component" value="Chromosome"/>
</dbReference>
<comment type="catalytic activity">
    <reaction evidence="12 14">
        <text>hydrolysis of (1-&gt;4)-alpha-D-glucosidic linkage in 4-alpha-D-[(1-&gt;4)-alpha-D-glucanosyl]n trehalose to yield trehalose and (1-&gt;4)-alpha-D-glucan.</text>
        <dbReference type="EC" id="3.2.1.141"/>
    </reaction>
</comment>
<dbReference type="InterPro" id="IPR013783">
    <property type="entry name" value="Ig-like_fold"/>
</dbReference>
<evidence type="ECO:0000256" key="2">
    <source>
        <dbReference type="ARBA" id="ARBA00005199"/>
    </source>
</evidence>
<dbReference type="NCBIfam" id="TIGR02402">
    <property type="entry name" value="trehalose_TreZ"/>
    <property type="match status" value="1"/>
</dbReference>
<evidence type="ECO:0000256" key="5">
    <source>
        <dbReference type="ARBA" id="ARBA00015938"/>
    </source>
</evidence>
<comment type="similarity">
    <text evidence="3 14">Belongs to the glycosyl hydrolase 13 family.</text>
</comment>
<evidence type="ECO:0000256" key="12">
    <source>
        <dbReference type="ARBA" id="ARBA00034013"/>
    </source>
</evidence>
<dbReference type="InterPro" id="IPR014756">
    <property type="entry name" value="Ig_E-set"/>
</dbReference>
<evidence type="ECO:0000313" key="17">
    <source>
        <dbReference type="Proteomes" id="UP000063429"/>
    </source>
</evidence>
<dbReference type="SUPFAM" id="SSF81296">
    <property type="entry name" value="E set domains"/>
    <property type="match status" value="1"/>
</dbReference>
<evidence type="ECO:0000259" key="15">
    <source>
        <dbReference type="SMART" id="SM00642"/>
    </source>
</evidence>
<dbReference type="EMBL" id="CP011409">
    <property type="protein sequence ID" value="AKZ63498.1"/>
    <property type="molecule type" value="Genomic_DNA"/>
</dbReference>
<evidence type="ECO:0000256" key="8">
    <source>
        <dbReference type="ARBA" id="ARBA00023277"/>
    </source>
</evidence>